<feature type="signal peptide" evidence="1">
    <location>
        <begin position="1"/>
        <end position="19"/>
    </location>
</feature>
<evidence type="ECO:0000256" key="1">
    <source>
        <dbReference type="SAM" id="SignalP"/>
    </source>
</evidence>
<evidence type="ECO:0000313" key="3">
    <source>
        <dbReference type="Proteomes" id="UP000240883"/>
    </source>
</evidence>
<reference evidence="2 3" key="1">
    <citation type="journal article" date="2018" name="Front. Microbiol.">
        <title>Genome-Wide Analysis of Corynespora cassiicola Leaf Fall Disease Putative Effectors.</title>
        <authorList>
            <person name="Lopez D."/>
            <person name="Ribeiro S."/>
            <person name="Label P."/>
            <person name="Fumanal B."/>
            <person name="Venisse J.S."/>
            <person name="Kohler A."/>
            <person name="de Oliveira R.R."/>
            <person name="Labutti K."/>
            <person name="Lipzen A."/>
            <person name="Lail K."/>
            <person name="Bauer D."/>
            <person name="Ohm R.A."/>
            <person name="Barry K.W."/>
            <person name="Spatafora J."/>
            <person name="Grigoriev I.V."/>
            <person name="Martin F.M."/>
            <person name="Pujade-Renaud V."/>
        </authorList>
    </citation>
    <scope>NUCLEOTIDE SEQUENCE [LARGE SCALE GENOMIC DNA]</scope>
    <source>
        <strain evidence="2 3">Philippines</strain>
    </source>
</reference>
<protein>
    <submittedName>
        <fullName evidence="2">Uncharacterized protein</fullName>
    </submittedName>
</protein>
<dbReference type="AlphaFoldDB" id="A0A2T2PB32"/>
<feature type="chain" id="PRO_5015642928" evidence="1">
    <location>
        <begin position="20"/>
        <end position="292"/>
    </location>
</feature>
<organism evidence="2 3">
    <name type="scientific">Corynespora cassiicola Philippines</name>
    <dbReference type="NCBI Taxonomy" id="1448308"/>
    <lineage>
        <taxon>Eukaryota</taxon>
        <taxon>Fungi</taxon>
        <taxon>Dikarya</taxon>
        <taxon>Ascomycota</taxon>
        <taxon>Pezizomycotina</taxon>
        <taxon>Dothideomycetes</taxon>
        <taxon>Pleosporomycetidae</taxon>
        <taxon>Pleosporales</taxon>
        <taxon>Corynesporascaceae</taxon>
        <taxon>Corynespora</taxon>
    </lineage>
</organism>
<sequence>MRSWYLTASFATLLSPALCRIIHINPPHPYDLKARAAIMDVHTLAQHASIPERRWEGNGPAPANDSSWNNFVCKGTKLLKALKTKDEERAGKLFNPPMISVASKFQDFPKEFDAWGYTEISYDCDMSEHHYGLDHALIKLAVSSNPKDWECRARIHGSLNEKAGSLDKQAYSGPNGRTRVTGAFYAMALNKNSGVIVFNRRYSPTHAAKYRKPPVQDLPDLQRGSDVTWGIWKEHSGSMVGKINYIFSWAVEDHATQSVIKRVVNHHGKQLTTWPGVTFAAKSEDGKAVLGT</sequence>
<accession>A0A2T2PB32</accession>
<gene>
    <name evidence="2" type="ORF">BS50DRAFT_615645</name>
</gene>
<proteinExistence type="predicted"/>
<dbReference type="OrthoDB" id="5337308at2759"/>
<keyword evidence="3" id="KW-1185">Reference proteome</keyword>
<keyword evidence="1" id="KW-0732">Signal</keyword>
<dbReference type="Proteomes" id="UP000240883">
    <property type="component" value="Unassembled WGS sequence"/>
</dbReference>
<dbReference type="EMBL" id="KZ678128">
    <property type="protein sequence ID" value="PSN74844.1"/>
    <property type="molecule type" value="Genomic_DNA"/>
</dbReference>
<evidence type="ECO:0000313" key="2">
    <source>
        <dbReference type="EMBL" id="PSN74844.1"/>
    </source>
</evidence>
<dbReference type="STRING" id="1448308.A0A2T2PB32"/>
<name>A0A2T2PB32_CORCC</name>